<accession>A0A6J1WGK7</accession>
<sequence length="257" mass="30283">MEKIVDDKNALRSKEREFIVDCIHLYRELPALWNVKSKIYHDRLQKTKAYDLLLAKYKEMYPDAKKEDVKRKFNILRTNYRKELKKYIHSMKHGGSTYKPSLWYFDEMNFLHNQDVSLDSAPKNVEEKSRTNGLDEEPKVKQCLTVINQNESRDTTHTAMCAQSKKARQDDRMNLTYERLNEDKDEYYHWAMACAADLRKMENTQRLYAKRAIAEVIMEGQLGLLHRHSVKVNAATPSTVSEPLKSVYRLDNNVSNE</sequence>
<evidence type="ECO:0000313" key="3">
    <source>
        <dbReference type="RefSeq" id="XP_026749272.2"/>
    </source>
</evidence>
<name>A0A6J1WGK7_GALME</name>
<dbReference type="InParanoid" id="A0A6J1WGK7"/>
<dbReference type="RefSeq" id="XP_026749272.2">
    <property type="nucleotide sequence ID" value="XM_026893471.3"/>
</dbReference>
<dbReference type="PANTHER" id="PTHR21505">
    <property type="entry name" value="MADF DOMAIN-CONTAINING PROTEIN-RELATED"/>
    <property type="match status" value="1"/>
</dbReference>
<keyword evidence="2" id="KW-1185">Reference proteome</keyword>
<evidence type="ECO:0000259" key="1">
    <source>
        <dbReference type="PROSITE" id="PS51029"/>
    </source>
</evidence>
<dbReference type="KEGG" id="gmw:113510053"/>
<feature type="domain" description="MADF" evidence="1">
    <location>
        <begin position="21"/>
        <end position="116"/>
    </location>
</feature>
<proteinExistence type="predicted"/>
<dbReference type="Pfam" id="PF10545">
    <property type="entry name" value="MADF_DNA_bdg"/>
    <property type="match status" value="1"/>
</dbReference>
<organism evidence="2 3">
    <name type="scientific">Galleria mellonella</name>
    <name type="common">Greater wax moth</name>
    <dbReference type="NCBI Taxonomy" id="7137"/>
    <lineage>
        <taxon>Eukaryota</taxon>
        <taxon>Metazoa</taxon>
        <taxon>Ecdysozoa</taxon>
        <taxon>Arthropoda</taxon>
        <taxon>Hexapoda</taxon>
        <taxon>Insecta</taxon>
        <taxon>Pterygota</taxon>
        <taxon>Neoptera</taxon>
        <taxon>Endopterygota</taxon>
        <taxon>Lepidoptera</taxon>
        <taxon>Glossata</taxon>
        <taxon>Ditrysia</taxon>
        <taxon>Pyraloidea</taxon>
        <taxon>Pyralidae</taxon>
        <taxon>Galleriinae</taxon>
        <taxon>Galleria</taxon>
    </lineage>
</organism>
<gene>
    <name evidence="3" type="primary">LOC113510053</name>
</gene>
<dbReference type="GeneID" id="113510053"/>
<dbReference type="Proteomes" id="UP001652740">
    <property type="component" value="Unplaced"/>
</dbReference>
<dbReference type="PROSITE" id="PS51029">
    <property type="entry name" value="MADF"/>
    <property type="match status" value="1"/>
</dbReference>
<protein>
    <submittedName>
        <fullName evidence="3">Uncharacterized protein LOC113510053</fullName>
    </submittedName>
</protein>
<dbReference type="PANTHER" id="PTHR21505:SF8">
    <property type="entry name" value="DPT-YFP REPRESSOR BY OVEREXPRESSION, ISOFORM D-RELATED"/>
    <property type="match status" value="1"/>
</dbReference>
<dbReference type="SMART" id="SM00595">
    <property type="entry name" value="MADF"/>
    <property type="match status" value="1"/>
</dbReference>
<dbReference type="AlphaFoldDB" id="A0A6J1WGK7"/>
<reference evidence="3" key="1">
    <citation type="submission" date="2025-08" db="UniProtKB">
        <authorList>
            <consortium name="RefSeq"/>
        </authorList>
    </citation>
    <scope>IDENTIFICATION</scope>
    <source>
        <tissue evidence="3">Whole larvae</tissue>
    </source>
</reference>
<evidence type="ECO:0000313" key="2">
    <source>
        <dbReference type="Proteomes" id="UP001652740"/>
    </source>
</evidence>
<dbReference type="InterPro" id="IPR006578">
    <property type="entry name" value="MADF-dom"/>
</dbReference>